<organism evidence="6 7">
    <name type="scientific">Flaviflexus ciconiae</name>
    <dbReference type="NCBI Taxonomy" id="2496867"/>
    <lineage>
        <taxon>Bacteria</taxon>
        <taxon>Bacillati</taxon>
        <taxon>Actinomycetota</taxon>
        <taxon>Actinomycetes</taxon>
        <taxon>Actinomycetales</taxon>
        <taxon>Actinomycetaceae</taxon>
        <taxon>Flaviflexus</taxon>
    </lineage>
</organism>
<dbReference type="Pfam" id="PF05958">
    <property type="entry name" value="tRNA_U5-meth_tr"/>
    <property type="match status" value="1"/>
</dbReference>
<protein>
    <submittedName>
        <fullName evidence="6">Class I SAM-dependent RNA methyltransferase</fullName>
    </submittedName>
</protein>
<evidence type="ECO:0000256" key="2">
    <source>
        <dbReference type="ARBA" id="ARBA00022679"/>
    </source>
</evidence>
<evidence type="ECO:0000256" key="4">
    <source>
        <dbReference type="PROSITE-ProRule" id="PRU01024"/>
    </source>
</evidence>
<evidence type="ECO:0000256" key="3">
    <source>
        <dbReference type="ARBA" id="ARBA00022691"/>
    </source>
</evidence>
<dbReference type="Pfam" id="PF01938">
    <property type="entry name" value="TRAM"/>
    <property type="match status" value="1"/>
</dbReference>
<dbReference type="Gene3D" id="2.40.50.140">
    <property type="entry name" value="Nucleic acid-binding proteins"/>
    <property type="match status" value="1"/>
</dbReference>
<comment type="similarity">
    <text evidence="4">Belongs to the class I-like SAM-binding methyltransferase superfamily. RNA M5U methyltransferase family.</text>
</comment>
<name>A0A3S9PVK4_9ACTO</name>
<evidence type="ECO:0000259" key="5">
    <source>
        <dbReference type="PROSITE" id="PS50926"/>
    </source>
</evidence>
<dbReference type="SUPFAM" id="SSF53335">
    <property type="entry name" value="S-adenosyl-L-methionine-dependent methyltransferases"/>
    <property type="match status" value="1"/>
</dbReference>
<dbReference type="PANTHER" id="PTHR11061:SF30">
    <property type="entry name" value="TRNA (URACIL(54)-C(5))-METHYLTRANSFERASE"/>
    <property type="match status" value="1"/>
</dbReference>
<feature type="active site" description="Nucleophile" evidence="4">
    <location>
        <position position="346"/>
    </location>
</feature>
<feature type="binding site" evidence="4">
    <location>
        <position position="257"/>
    </location>
    <ligand>
        <name>S-adenosyl-L-methionine</name>
        <dbReference type="ChEBI" id="CHEBI:59789"/>
    </ligand>
</feature>
<keyword evidence="1 4" id="KW-0489">Methyltransferase</keyword>
<evidence type="ECO:0000256" key="1">
    <source>
        <dbReference type="ARBA" id="ARBA00022603"/>
    </source>
</evidence>
<keyword evidence="7" id="KW-1185">Reference proteome</keyword>
<proteinExistence type="inferred from homology"/>
<dbReference type="GO" id="GO:0070041">
    <property type="term" value="F:rRNA (uridine-C5-)-methyltransferase activity"/>
    <property type="evidence" value="ECO:0007669"/>
    <property type="project" value="TreeGrafter"/>
</dbReference>
<feature type="binding site" evidence="4">
    <location>
        <position position="278"/>
    </location>
    <ligand>
        <name>S-adenosyl-L-methionine</name>
        <dbReference type="ChEBI" id="CHEBI:59789"/>
    </ligand>
</feature>
<accession>A0A3S9PVK4</accession>
<dbReference type="SUPFAM" id="SSF50249">
    <property type="entry name" value="Nucleic acid-binding proteins"/>
    <property type="match status" value="1"/>
</dbReference>
<dbReference type="AlphaFoldDB" id="A0A3S9PVK4"/>
<dbReference type="Proteomes" id="UP000280344">
    <property type="component" value="Chromosome"/>
</dbReference>
<sequence length="387" mass="40875">MRIDIEAGQPVHGGYTLARIDGRIVLVEGAAPGEKVEVEIDDTQKPWRGTVTAVHEPSADRVPHIWDVAGGAELGYLKRSAQLDWKTAVLNDAIDHLGGGLADHLKQGGLTVKVNEVGPGLGTRTRLDLEVDESGKLAMYAHGTNTLVPIDSMPLAAVAINDIIADQEAWTGTWQPGDSVRILAPSGQGPAVAVGKDVYRAPGQKTSSRVMERAAGYTWEVTATGFWQTHEKAPVTLLDAVIKGARLRKSDRVAEFYGGAGLFTLPLTKQARAVRMWEGNAGAVRDAKRNAPDAKITQSPINAKVLAEGSRGADVVIADPSRSGLGIPGAKALAASDAQAIALVSCDPAALARDVSAMVEEGRTVQSLASYDLFPHTMHIEAVTILS</sequence>
<dbReference type="KEGG" id="flh:EJ997_02570"/>
<dbReference type="InterPro" id="IPR002792">
    <property type="entry name" value="TRAM_dom"/>
</dbReference>
<dbReference type="Gene3D" id="3.40.50.150">
    <property type="entry name" value="Vaccinia Virus protein VP39"/>
    <property type="match status" value="1"/>
</dbReference>
<feature type="binding site" evidence="4">
    <location>
        <position position="319"/>
    </location>
    <ligand>
        <name>S-adenosyl-L-methionine</name>
        <dbReference type="ChEBI" id="CHEBI:59789"/>
    </ligand>
</feature>
<evidence type="ECO:0000313" key="6">
    <source>
        <dbReference type="EMBL" id="AZQ76391.1"/>
    </source>
</evidence>
<dbReference type="EMBL" id="CP034593">
    <property type="protein sequence ID" value="AZQ76391.1"/>
    <property type="molecule type" value="Genomic_DNA"/>
</dbReference>
<dbReference type="PANTHER" id="PTHR11061">
    <property type="entry name" value="RNA M5U METHYLTRANSFERASE"/>
    <property type="match status" value="1"/>
</dbReference>
<dbReference type="PROSITE" id="PS50926">
    <property type="entry name" value="TRAM"/>
    <property type="match status" value="1"/>
</dbReference>
<gene>
    <name evidence="6" type="ORF">EJ997_02570</name>
</gene>
<dbReference type="InterPro" id="IPR010280">
    <property type="entry name" value="U5_MeTrfase_fam"/>
</dbReference>
<dbReference type="RefSeq" id="WP_126703199.1">
    <property type="nucleotide sequence ID" value="NZ_CP034593.1"/>
</dbReference>
<keyword evidence="2 4" id="KW-0808">Transferase</keyword>
<dbReference type="OrthoDB" id="9804590at2"/>
<dbReference type="GO" id="GO:0070475">
    <property type="term" value="P:rRNA base methylation"/>
    <property type="evidence" value="ECO:0007669"/>
    <property type="project" value="TreeGrafter"/>
</dbReference>
<feature type="domain" description="TRAM" evidence="5">
    <location>
        <begin position="1"/>
        <end position="53"/>
    </location>
</feature>
<feature type="binding site" evidence="4">
    <location>
        <position position="228"/>
    </location>
    <ligand>
        <name>S-adenosyl-L-methionine</name>
        <dbReference type="ChEBI" id="CHEBI:59789"/>
    </ligand>
</feature>
<dbReference type="PROSITE" id="PS51687">
    <property type="entry name" value="SAM_MT_RNA_M5U"/>
    <property type="match status" value="1"/>
</dbReference>
<dbReference type="InterPro" id="IPR029063">
    <property type="entry name" value="SAM-dependent_MTases_sf"/>
</dbReference>
<dbReference type="InterPro" id="IPR012340">
    <property type="entry name" value="NA-bd_OB-fold"/>
</dbReference>
<evidence type="ECO:0000313" key="7">
    <source>
        <dbReference type="Proteomes" id="UP000280344"/>
    </source>
</evidence>
<keyword evidence="3 4" id="KW-0949">S-adenosyl-L-methionine</keyword>
<reference evidence="6 7" key="1">
    <citation type="submission" date="2018-12" db="EMBL/GenBank/DDBJ databases">
        <title>Complete genome sequence of Flaviflexus sp. H23T48.</title>
        <authorList>
            <person name="Bae J.-W."/>
            <person name="Lee J.-Y."/>
        </authorList>
    </citation>
    <scope>NUCLEOTIDE SEQUENCE [LARGE SCALE GENOMIC DNA]</scope>
    <source>
        <strain evidence="6 7">H23T48</strain>
    </source>
</reference>